<dbReference type="EMBL" id="CAOQHR010000005">
    <property type="protein sequence ID" value="CAI6334767.1"/>
    <property type="molecule type" value="Genomic_DNA"/>
</dbReference>
<sequence length="110" mass="12776">MIRTVATRPNQIDYRAVERRFVPPLPITRIDRELRCLFLPSINFMLAVIKNKSSVLDGLVPLTWAFANINHRLQPCVTTTFQRPLRCDIHRTNIISQMVASWPFTEKNGQ</sequence>
<dbReference type="AlphaFoldDB" id="A0A9W4UGU8"/>
<evidence type="ECO:0000313" key="2">
    <source>
        <dbReference type="Proteomes" id="UP001152607"/>
    </source>
</evidence>
<keyword evidence="2" id="KW-1185">Reference proteome</keyword>
<name>A0A9W4UGU8_9PLEO</name>
<organism evidence="1 2">
    <name type="scientific">Periconia digitata</name>
    <dbReference type="NCBI Taxonomy" id="1303443"/>
    <lineage>
        <taxon>Eukaryota</taxon>
        <taxon>Fungi</taxon>
        <taxon>Dikarya</taxon>
        <taxon>Ascomycota</taxon>
        <taxon>Pezizomycotina</taxon>
        <taxon>Dothideomycetes</taxon>
        <taxon>Pleosporomycetidae</taxon>
        <taxon>Pleosporales</taxon>
        <taxon>Massarineae</taxon>
        <taxon>Periconiaceae</taxon>
        <taxon>Periconia</taxon>
    </lineage>
</organism>
<comment type="caution">
    <text evidence="1">The sequence shown here is derived from an EMBL/GenBank/DDBJ whole genome shotgun (WGS) entry which is preliminary data.</text>
</comment>
<proteinExistence type="predicted"/>
<gene>
    <name evidence="1" type="ORF">PDIGIT_LOCUS7835</name>
</gene>
<protein>
    <submittedName>
        <fullName evidence="1">Uncharacterized protein</fullName>
    </submittedName>
</protein>
<accession>A0A9W4UGU8</accession>
<dbReference type="Proteomes" id="UP001152607">
    <property type="component" value="Unassembled WGS sequence"/>
</dbReference>
<reference evidence="1" key="1">
    <citation type="submission" date="2023-01" db="EMBL/GenBank/DDBJ databases">
        <authorList>
            <person name="Van Ghelder C."/>
            <person name="Rancurel C."/>
        </authorList>
    </citation>
    <scope>NUCLEOTIDE SEQUENCE</scope>
    <source>
        <strain evidence="1">CNCM I-4278</strain>
    </source>
</reference>
<evidence type="ECO:0000313" key="1">
    <source>
        <dbReference type="EMBL" id="CAI6334767.1"/>
    </source>
</evidence>